<dbReference type="Pfam" id="PF00732">
    <property type="entry name" value="GMC_oxred_N"/>
    <property type="match status" value="1"/>
</dbReference>
<dbReference type="PIRSF" id="PIRSF000137">
    <property type="entry name" value="Alcohol_oxidase"/>
    <property type="match status" value="1"/>
</dbReference>
<dbReference type="Gene3D" id="3.50.50.60">
    <property type="entry name" value="FAD/NAD(P)-binding domain"/>
    <property type="match status" value="1"/>
</dbReference>
<evidence type="ECO:0000313" key="4">
    <source>
        <dbReference type="EMBL" id="SNY47341.1"/>
    </source>
</evidence>
<feature type="domain" description="Glucose-methanol-choline oxidoreductase C-terminal" evidence="3">
    <location>
        <begin position="351"/>
        <end position="482"/>
    </location>
</feature>
<comment type="similarity">
    <text evidence="1">Belongs to the GMC oxidoreductase family.</text>
</comment>
<dbReference type="RefSeq" id="WP_097321660.1">
    <property type="nucleotide sequence ID" value="NZ_OBDY01000008.1"/>
</dbReference>
<dbReference type="OrthoDB" id="9785276at2"/>
<dbReference type="GO" id="GO:0016614">
    <property type="term" value="F:oxidoreductase activity, acting on CH-OH group of donors"/>
    <property type="evidence" value="ECO:0007669"/>
    <property type="project" value="InterPro"/>
</dbReference>
<dbReference type="InterPro" id="IPR012132">
    <property type="entry name" value="GMC_OxRdtase"/>
</dbReference>
<organism evidence="4 5">
    <name type="scientific">Paractinoplanes atraurantiacus</name>
    <dbReference type="NCBI Taxonomy" id="1036182"/>
    <lineage>
        <taxon>Bacteria</taxon>
        <taxon>Bacillati</taxon>
        <taxon>Actinomycetota</taxon>
        <taxon>Actinomycetes</taxon>
        <taxon>Micromonosporales</taxon>
        <taxon>Micromonosporaceae</taxon>
        <taxon>Paractinoplanes</taxon>
    </lineage>
</organism>
<accession>A0A285IK40</accession>
<dbReference type="Proteomes" id="UP000219612">
    <property type="component" value="Unassembled WGS sequence"/>
</dbReference>
<dbReference type="AlphaFoldDB" id="A0A285IK40"/>
<dbReference type="PANTHER" id="PTHR11552:SF152">
    <property type="entry name" value="OXIDASE (CODA), PUTATIVE (AFU_ORTHOLOGUE AFUA_8G04090)-RELATED"/>
    <property type="match status" value="1"/>
</dbReference>
<evidence type="ECO:0000259" key="3">
    <source>
        <dbReference type="Pfam" id="PF05199"/>
    </source>
</evidence>
<dbReference type="Pfam" id="PF05199">
    <property type="entry name" value="GMC_oxred_C"/>
    <property type="match status" value="1"/>
</dbReference>
<feature type="domain" description="Glucose-methanol-choline oxidoreductase N-terminal" evidence="2">
    <location>
        <begin position="3"/>
        <end position="280"/>
    </location>
</feature>
<dbReference type="SUPFAM" id="SSF51905">
    <property type="entry name" value="FAD/NAD(P)-binding domain"/>
    <property type="match status" value="1"/>
</dbReference>
<sequence length="491" mass="52645">MSDYLIVGGGTAGSLLAARLSEDPSVSVTLLEWGPSDQDEPRARSIRRWAEMLEGVYDMDYRSVPQARGNSDIRQARMRILGGCSTANTMITWRPLASDLREWVSLGAAGWDPAVVLPYYDKLQIPISPVAPADQNAYVADVVAAAAKALDVPVQEQWNDGRLDARAEGVGFFEVGYDPATNVRGSTSIHYLHDALSRPNLTVHTGVRALRVLLDDGRATGVHTSAGTFRASREVILCAGAIDSARLLQLSGIGPRAVLEAAGVPVVADLPVGENLMDHAEGLILWKSVSSPPAECASGWDAGGMFSVDGDPARPDVLMHFPVEPWAVHAATYGVDLPDNMVQIAPNVARPLSRGTVRITSADPSDPPEIDYGYFTDPDGHDERILIAGIRAARRIAEQEPFRSWLVREVFPGPSLVSDEDLSEALRATHQTVYHVSGTCRMGAVLDGDLRVLGIDGLRVVDASVFPTIPAVNPVGTVMVVAERAADLIRG</sequence>
<evidence type="ECO:0000313" key="5">
    <source>
        <dbReference type="Proteomes" id="UP000219612"/>
    </source>
</evidence>
<protein>
    <submittedName>
        <fullName evidence="4">Choline dehydrogenase</fullName>
    </submittedName>
</protein>
<reference evidence="4 5" key="1">
    <citation type="submission" date="2017-09" db="EMBL/GenBank/DDBJ databases">
        <authorList>
            <person name="Ehlers B."/>
            <person name="Leendertz F.H."/>
        </authorList>
    </citation>
    <scope>NUCLEOTIDE SEQUENCE [LARGE SCALE GENOMIC DNA]</scope>
    <source>
        <strain evidence="4 5">CGMCC 4.6857</strain>
    </source>
</reference>
<dbReference type="EMBL" id="OBDY01000008">
    <property type="protein sequence ID" value="SNY47341.1"/>
    <property type="molecule type" value="Genomic_DNA"/>
</dbReference>
<proteinExistence type="inferred from homology"/>
<dbReference type="SUPFAM" id="SSF54373">
    <property type="entry name" value="FAD-linked reductases, C-terminal domain"/>
    <property type="match status" value="1"/>
</dbReference>
<evidence type="ECO:0000256" key="1">
    <source>
        <dbReference type="ARBA" id="ARBA00010790"/>
    </source>
</evidence>
<dbReference type="InterPro" id="IPR007867">
    <property type="entry name" value="GMC_OxRtase_C"/>
</dbReference>
<evidence type="ECO:0000259" key="2">
    <source>
        <dbReference type="Pfam" id="PF00732"/>
    </source>
</evidence>
<keyword evidence="5" id="KW-1185">Reference proteome</keyword>
<gene>
    <name evidence="4" type="ORF">SAMN05421748_108117</name>
</gene>
<dbReference type="InterPro" id="IPR000172">
    <property type="entry name" value="GMC_OxRdtase_N"/>
</dbReference>
<dbReference type="InterPro" id="IPR036188">
    <property type="entry name" value="FAD/NAD-bd_sf"/>
</dbReference>
<dbReference type="Gene3D" id="3.30.410.40">
    <property type="match status" value="1"/>
</dbReference>
<dbReference type="GO" id="GO:0050660">
    <property type="term" value="F:flavin adenine dinucleotide binding"/>
    <property type="evidence" value="ECO:0007669"/>
    <property type="project" value="InterPro"/>
</dbReference>
<dbReference type="PANTHER" id="PTHR11552">
    <property type="entry name" value="GLUCOSE-METHANOL-CHOLINE GMC OXIDOREDUCTASE"/>
    <property type="match status" value="1"/>
</dbReference>
<name>A0A285IK40_9ACTN</name>